<feature type="signal peptide" evidence="2">
    <location>
        <begin position="1"/>
        <end position="27"/>
    </location>
</feature>
<keyword evidence="2" id="KW-0732">Signal</keyword>
<dbReference type="Pfam" id="PF14547">
    <property type="entry name" value="Hydrophob_seed"/>
    <property type="match status" value="1"/>
</dbReference>
<dbReference type="InterPro" id="IPR051636">
    <property type="entry name" value="Plant_LTP/defense-related"/>
</dbReference>
<evidence type="ECO:0000256" key="2">
    <source>
        <dbReference type="SAM" id="SignalP"/>
    </source>
</evidence>
<comment type="similarity">
    <text evidence="1">Belongs to the plant LTP family. PEARLI1 subfamily.</text>
</comment>
<sequence>MASSKSSIATLFLAFNLLLFVSSPAAAVLDTCSYDVANLNVCVDLLNFLYVGVGTKPPTQPCCTVVCGVATDVEAAVCVCAALKAGVLGIYANLNLALELLLTQCGKHVPLGYVCA</sequence>
<feature type="domain" description="Hydrophobic seed protein" evidence="3">
    <location>
        <begin position="31"/>
        <end position="116"/>
    </location>
</feature>
<dbReference type="InterPro" id="IPR036312">
    <property type="entry name" value="Bifun_inhib/LTP/seed_sf"/>
</dbReference>
<reference evidence="4" key="1">
    <citation type="submission" date="2022-08" db="EMBL/GenBank/DDBJ databases">
        <authorList>
            <person name="Gutierrez-Valencia J."/>
        </authorList>
    </citation>
    <scope>NUCLEOTIDE SEQUENCE</scope>
</reference>
<dbReference type="Gene3D" id="1.10.110.10">
    <property type="entry name" value="Plant lipid-transfer and hydrophobic proteins"/>
    <property type="match status" value="1"/>
</dbReference>
<evidence type="ECO:0000259" key="3">
    <source>
        <dbReference type="Pfam" id="PF14547"/>
    </source>
</evidence>
<proteinExistence type="inferred from homology"/>
<evidence type="ECO:0000256" key="1">
    <source>
        <dbReference type="ARBA" id="ARBA00008965"/>
    </source>
</evidence>
<evidence type="ECO:0000313" key="5">
    <source>
        <dbReference type="Proteomes" id="UP001154282"/>
    </source>
</evidence>
<evidence type="ECO:0000313" key="4">
    <source>
        <dbReference type="EMBL" id="CAI0413447.1"/>
    </source>
</evidence>
<accession>A0AAV0JVF8</accession>
<dbReference type="AlphaFoldDB" id="A0AAV0JVF8"/>
<dbReference type="Proteomes" id="UP001154282">
    <property type="component" value="Unassembled WGS sequence"/>
</dbReference>
<dbReference type="InterPro" id="IPR027923">
    <property type="entry name" value="Hydrophob_seed_dom"/>
</dbReference>
<keyword evidence="5" id="KW-1185">Reference proteome</keyword>
<dbReference type="SUPFAM" id="SSF47699">
    <property type="entry name" value="Bifunctional inhibitor/lipid-transfer protein/seed storage 2S albumin"/>
    <property type="match status" value="1"/>
</dbReference>
<feature type="chain" id="PRO_5043976061" description="Hydrophobic seed protein domain-containing protein" evidence="2">
    <location>
        <begin position="28"/>
        <end position="116"/>
    </location>
</feature>
<name>A0AAV0JVF8_9ROSI</name>
<comment type="caution">
    <text evidence="4">The sequence shown here is derived from an EMBL/GenBank/DDBJ whole genome shotgun (WGS) entry which is preliminary data.</text>
</comment>
<gene>
    <name evidence="4" type="ORF">LITE_LOCUS15961</name>
</gene>
<organism evidence="4 5">
    <name type="scientific">Linum tenue</name>
    <dbReference type="NCBI Taxonomy" id="586396"/>
    <lineage>
        <taxon>Eukaryota</taxon>
        <taxon>Viridiplantae</taxon>
        <taxon>Streptophyta</taxon>
        <taxon>Embryophyta</taxon>
        <taxon>Tracheophyta</taxon>
        <taxon>Spermatophyta</taxon>
        <taxon>Magnoliopsida</taxon>
        <taxon>eudicotyledons</taxon>
        <taxon>Gunneridae</taxon>
        <taxon>Pentapetalae</taxon>
        <taxon>rosids</taxon>
        <taxon>fabids</taxon>
        <taxon>Malpighiales</taxon>
        <taxon>Linaceae</taxon>
        <taxon>Linum</taxon>
    </lineage>
</organism>
<dbReference type="EMBL" id="CAMGYJ010000005">
    <property type="protein sequence ID" value="CAI0413447.1"/>
    <property type="molecule type" value="Genomic_DNA"/>
</dbReference>
<dbReference type="PANTHER" id="PTHR31731">
    <property type="match status" value="1"/>
</dbReference>
<protein>
    <recommendedName>
        <fullName evidence="3">Hydrophobic seed protein domain-containing protein</fullName>
    </recommendedName>
</protein>